<sequence>MHFPIYSDYVRYSKLAVLYLKVRAGIGKRVKFSSQEDLDSVALWAISTHFHRVFEHFPILDFVKAGYDAGGSVAMKTVLSYCSRPYLLQSPTPAALFRLADDLRPTLGIEEYTTNLDESIRNGISQLLDGSFDLKVLTPRVENFRVEGYDFYGPRAVVDPEGLLSQYSTASRALDIALVNSPGFQSSADDIISEDFEVIQTLYDSFIIYADGVRKAYKNCSITGSGRLDQAFRPLLAIALVLKGEGVDVVDSLITKIRRKAENLILTKVEGDITKQIFAAIREFVSNEQFNGTWIRTRNDGEKYIRLSQLKNLLSNSMGVEFQSDTSKQGGTRYWRRPSKDVAELLQDAKRFAGLMKAFLPDFIGQKEPASRHVCLYFNDVGLLVERLNSLIGDDLKNDETHKIPHVGFTMEPIFSYIINKNNNKIPQNRKYKVENKSNRQKTPHNTVFKRKTSSAKNKTHAQIPLDAYFHFVGFDTFFDVKTLNNTTFTSNPTTSSTKDDGNSESHYDPPNSDTQTNFSTSKGVEEKPQVVEISPEIREKALKKLNLLPDDSYKAVWSKLNVLNFLSEILTKDQSKKVIMELKREGKITEDKNSFRRVVLFYKSLTEYTGKCRESFD</sequence>
<reference evidence="2 3" key="1">
    <citation type="submission" date="2020-05" db="EMBL/GenBank/DDBJ databases">
        <authorList>
            <person name="Zhang R."/>
        </authorList>
    </citation>
    <scope>NUCLEOTIDE SEQUENCE [LARGE SCALE GENOMIC DNA]</scope>
    <source>
        <strain evidence="2 3">DSM 28986</strain>
    </source>
</reference>
<evidence type="ECO:0000256" key="1">
    <source>
        <dbReference type="SAM" id="MobiDB-lite"/>
    </source>
</evidence>
<gene>
    <name evidence="2" type="ORF">HLB00_08420</name>
</gene>
<comment type="caution">
    <text evidence="2">The sequence shown here is derived from an EMBL/GenBank/DDBJ whole genome shotgun (WGS) entry which is preliminary data.</text>
</comment>
<dbReference type="EMBL" id="JABGBP010000314">
    <property type="protein sequence ID" value="NOL60847.1"/>
    <property type="molecule type" value="Genomic_DNA"/>
</dbReference>
<feature type="compositionally biased region" description="Basic and acidic residues" evidence="1">
    <location>
        <begin position="498"/>
        <end position="508"/>
    </location>
</feature>
<dbReference type="RefSeq" id="WP_171481956.1">
    <property type="nucleotide sequence ID" value="NZ_JABGBP010000314.1"/>
</dbReference>
<feature type="compositionally biased region" description="Polar residues" evidence="1">
    <location>
        <begin position="512"/>
        <end position="523"/>
    </location>
</feature>
<proteinExistence type="predicted"/>
<evidence type="ECO:0000313" key="2">
    <source>
        <dbReference type="EMBL" id="NOL60847.1"/>
    </source>
</evidence>
<organism evidence="2 3">
    <name type="scientific">Ferroplasma acidiphilum</name>
    <dbReference type="NCBI Taxonomy" id="74969"/>
    <lineage>
        <taxon>Archaea</taxon>
        <taxon>Methanobacteriati</taxon>
        <taxon>Thermoplasmatota</taxon>
        <taxon>Thermoplasmata</taxon>
        <taxon>Thermoplasmatales</taxon>
        <taxon>Ferroplasmaceae</taxon>
        <taxon>Ferroplasma</taxon>
    </lineage>
</organism>
<feature type="non-terminal residue" evidence="2">
    <location>
        <position position="618"/>
    </location>
</feature>
<feature type="compositionally biased region" description="Basic residues" evidence="1">
    <location>
        <begin position="439"/>
        <end position="457"/>
    </location>
</feature>
<feature type="region of interest" description="Disordered" evidence="1">
    <location>
        <begin position="489"/>
        <end position="530"/>
    </location>
</feature>
<feature type="region of interest" description="Disordered" evidence="1">
    <location>
        <begin position="432"/>
        <end position="457"/>
    </location>
</feature>
<evidence type="ECO:0000313" key="3">
    <source>
        <dbReference type="Proteomes" id="UP000546917"/>
    </source>
</evidence>
<protein>
    <submittedName>
        <fullName evidence="2">Uncharacterized protein</fullName>
    </submittedName>
</protein>
<name>A0A7K4FRR5_9ARCH</name>
<dbReference type="Proteomes" id="UP000546917">
    <property type="component" value="Unassembled WGS sequence"/>
</dbReference>
<accession>A0A7K4FRR5</accession>
<dbReference type="AlphaFoldDB" id="A0A7K4FRR5"/>